<comment type="caution">
    <text evidence="2">The sequence shown here is derived from an EMBL/GenBank/DDBJ whole genome shotgun (WGS) entry which is preliminary data.</text>
</comment>
<keyword evidence="3" id="KW-1185">Reference proteome</keyword>
<evidence type="ECO:0000313" key="2">
    <source>
        <dbReference type="EMBL" id="KAF7824438.1"/>
    </source>
</evidence>
<accession>A0A834TLH0</accession>
<evidence type="ECO:0000313" key="3">
    <source>
        <dbReference type="Proteomes" id="UP000634136"/>
    </source>
</evidence>
<proteinExistence type="predicted"/>
<dbReference type="Proteomes" id="UP000634136">
    <property type="component" value="Unassembled WGS sequence"/>
</dbReference>
<dbReference type="InterPro" id="IPR029472">
    <property type="entry name" value="Copia-like_N"/>
</dbReference>
<feature type="domain" description="Retrotransposon Copia-like N-terminal" evidence="1">
    <location>
        <begin position="36"/>
        <end position="82"/>
    </location>
</feature>
<reference evidence="2" key="1">
    <citation type="submission" date="2020-09" db="EMBL/GenBank/DDBJ databases">
        <title>Genome-Enabled Discovery of Anthraquinone Biosynthesis in Senna tora.</title>
        <authorList>
            <person name="Kang S.-H."/>
            <person name="Pandey R.P."/>
            <person name="Lee C.-M."/>
            <person name="Sim J.-S."/>
            <person name="Jeong J.-T."/>
            <person name="Choi B.-S."/>
            <person name="Jung M."/>
            <person name="Ginzburg D."/>
            <person name="Zhao K."/>
            <person name="Won S.Y."/>
            <person name="Oh T.-J."/>
            <person name="Yu Y."/>
            <person name="Kim N.-H."/>
            <person name="Lee O.R."/>
            <person name="Lee T.-H."/>
            <person name="Bashyal P."/>
            <person name="Kim T.-S."/>
            <person name="Lee W.-H."/>
            <person name="Kawkins C."/>
            <person name="Kim C.-K."/>
            <person name="Kim J.S."/>
            <person name="Ahn B.O."/>
            <person name="Rhee S.Y."/>
            <person name="Sohng J.K."/>
        </authorList>
    </citation>
    <scope>NUCLEOTIDE SEQUENCE</scope>
    <source>
        <tissue evidence="2">Leaf</tissue>
    </source>
</reference>
<organism evidence="2 3">
    <name type="scientific">Senna tora</name>
    <dbReference type="NCBI Taxonomy" id="362788"/>
    <lineage>
        <taxon>Eukaryota</taxon>
        <taxon>Viridiplantae</taxon>
        <taxon>Streptophyta</taxon>
        <taxon>Embryophyta</taxon>
        <taxon>Tracheophyta</taxon>
        <taxon>Spermatophyta</taxon>
        <taxon>Magnoliopsida</taxon>
        <taxon>eudicotyledons</taxon>
        <taxon>Gunneridae</taxon>
        <taxon>Pentapetalae</taxon>
        <taxon>rosids</taxon>
        <taxon>fabids</taxon>
        <taxon>Fabales</taxon>
        <taxon>Fabaceae</taxon>
        <taxon>Caesalpinioideae</taxon>
        <taxon>Cassia clade</taxon>
        <taxon>Senna</taxon>
    </lineage>
</organism>
<protein>
    <submittedName>
        <fullName evidence="2">UBN2_3 domain-containing protein</fullName>
    </submittedName>
</protein>
<name>A0A834TLH0_9FABA</name>
<dbReference type="OrthoDB" id="1737256at2759"/>
<gene>
    <name evidence="2" type="ORF">G2W53_022582</name>
</gene>
<dbReference type="PANTHER" id="PTHR37610:SF40">
    <property type="entry name" value="OS01G0909600 PROTEIN"/>
    <property type="match status" value="1"/>
</dbReference>
<dbReference type="AlphaFoldDB" id="A0A834TLH0"/>
<dbReference type="PANTHER" id="PTHR37610">
    <property type="entry name" value="CCHC-TYPE DOMAIN-CONTAINING PROTEIN"/>
    <property type="match status" value="1"/>
</dbReference>
<dbReference type="EMBL" id="JAAIUW010000007">
    <property type="protein sequence ID" value="KAF7824438.1"/>
    <property type="molecule type" value="Genomic_DNA"/>
</dbReference>
<sequence length="147" mass="17098">MSTSSFEEQISNDKEVRFENFSSLDLNDRKDPYYIHPSENPGAQLVTNLLIENNYLVWSRSMWIALKAKNKLKLIDALCEPPQDVTSNEYMSWSDADSLVVGWITHAMTKELAEAYIFTPTTKDLWRDLKEKYGDADRPQIFNLTRK</sequence>
<evidence type="ECO:0000259" key="1">
    <source>
        <dbReference type="Pfam" id="PF14244"/>
    </source>
</evidence>
<dbReference type="Pfam" id="PF14244">
    <property type="entry name" value="Retrotran_gag_3"/>
    <property type="match status" value="1"/>
</dbReference>